<reference evidence="3" key="1">
    <citation type="submission" date="2021-12" db="EMBL/GenBank/DDBJ databases">
        <authorList>
            <person name="King R."/>
        </authorList>
    </citation>
    <scope>NUCLEOTIDE SEQUENCE</scope>
</reference>
<dbReference type="Proteomes" id="UP001154078">
    <property type="component" value="Chromosome 4"/>
</dbReference>
<dbReference type="OrthoDB" id="6763876at2759"/>
<keyword evidence="2" id="KW-1133">Transmembrane helix</keyword>
<feature type="transmembrane region" description="Helical" evidence="2">
    <location>
        <begin position="6"/>
        <end position="22"/>
    </location>
</feature>
<feature type="transmembrane region" description="Helical" evidence="2">
    <location>
        <begin position="174"/>
        <end position="192"/>
    </location>
</feature>
<feature type="region of interest" description="Disordered" evidence="1">
    <location>
        <begin position="344"/>
        <end position="412"/>
    </location>
</feature>
<feature type="transmembrane region" description="Helical" evidence="2">
    <location>
        <begin position="269"/>
        <end position="293"/>
    </location>
</feature>
<keyword evidence="2" id="KW-0812">Transmembrane</keyword>
<sequence>MKHFVYLIYFFNVFILINCDWIDPHDMDIRAKIPKQESQNHKNPDLYKSCEIQSFKENNVNTNVFLKRVVGLIVNSAILEKEGEFYNGQIKINIAEVDFKFLKDFTSNADLNMNMLQKLDAILSEAFKKTMNDYYMETRNQILYMLLSETTVHIVCLTFILVFIYLMFKANFSLWYIVKYLLFIAWIYDAFVKYINLSEEFDIHNLKLMANKCNISSGTWADTWNYIFGYTECERKIISPFVVLEEQFKHIVAPLQYFGRGMGKFARELFVTLPWGFNIILMPIMLVFIGILFCTGFCFATSVPIKINLFHLFQLQFGEKSKNNSNMISENTLNKVLDACSQKPSIESSGKEKDKNVLSKKDEDRIEDVNEENCKNESEEETPLAIRENIGDTIKNKENNDEKHEMSESGDS</sequence>
<organism evidence="3 4">
    <name type="scientific">Brassicogethes aeneus</name>
    <name type="common">Rape pollen beetle</name>
    <name type="synonym">Meligethes aeneus</name>
    <dbReference type="NCBI Taxonomy" id="1431903"/>
    <lineage>
        <taxon>Eukaryota</taxon>
        <taxon>Metazoa</taxon>
        <taxon>Ecdysozoa</taxon>
        <taxon>Arthropoda</taxon>
        <taxon>Hexapoda</taxon>
        <taxon>Insecta</taxon>
        <taxon>Pterygota</taxon>
        <taxon>Neoptera</taxon>
        <taxon>Endopterygota</taxon>
        <taxon>Coleoptera</taxon>
        <taxon>Polyphaga</taxon>
        <taxon>Cucujiformia</taxon>
        <taxon>Nitidulidae</taxon>
        <taxon>Meligethinae</taxon>
        <taxon>Brassicogethes</taxon>
    </lineage>
</organism>
<protein>
    <recommendedName>
        <fullName evidence="5">Chloride channel CLIC-like protein 1</fullName>
    </recommendedName>
</protein>
<evidence type="ECO:0000313" key="3">
    <source>
        <dbReference type="EMBL" id="CAH0555400.1"/>
    </source>
</evidence>
<dbReference type="AlphaFoldDB" id="A0A9P0B532"/>
<dbReference type="EMBL" id="OV121135">
    <property type="protein sequence ID" value="CAH0555400.1"/>
    <property type="molecule type" value="Genomic_DNA"/>
</dbReference>
<evidence type="ECO:0000256" key="2">
    <source>
        <dbReference type="SAM" id="Phobius"/>
    </source>
</evidence>
<gene>
    <name evidence="3" type="ORF">MELIAE_LOCUS6781</name>
</gene>
<feature type="compositionally biased region" description="Basic and acidic residues" evidence="1">
    <location>
        <begin position="349"/>
        <end position="377"/>
    </location>
</feature>
<feature type="compositionally biased region" description="Basic and acidic residues" evidence="1">
    <location>
        <begin position="394"/>
        <end position="412"/>
    </location>
</feature>
<evidence type="ECO:0000256" key="1">
    <source>
        <dbReference type="SAM" id="MobiDB-lite"/>
    </source>
</evidence>
<evidence type="ECO:0000313" key="4">
    <source>
        <dbReference type="Proteomes" id="UP001154078"/>
    </source>
</evidence>
<keyword evidence="4" id="KW-1185">Reference proteome</keyword>
<name>A0A9P0B532_BRAAE</name>
<proteinExistence type="predicted"/>
<feature type="transmembrane region" description="Helical" evidence="2">
    <location>
        <begin position="142"/>
        <end position="168"/>
    </location>
</feature>
<accession>A0A9P0B532</accession>
<keyword evidence="2" id="KW-0472">Membrane</keyword>
<evidence type="ECO:0008006" key="5">
    <source>
        <dbReference type="Google" id="ProtNLM"/>
    </source>
</evidence>